<feature type="domain" description="NADH:flavin oxidoreductase/NADH oxidase N-terminal" evidence="1">
    <location>
        <begin position="27"/>
        <end position="368"/>
    </location>
</feature>
<comment type="caution">
    <text evidence="2">The sequence shown here is derived from an EMBL/GenBank/DDBJ whole genome shotgun (WGS) entry which is preliminary data.</text>
</comment>
<evidence type="ECO:0000313" key="2">
    <source>
        <dbReference type="EMBL" id="KAG5164670.1"/>
    </source>
</evidence>
<proteinExistence type="predicted"/>
<reference evidence="2" key="1">
    <citation type="submission" date="2021-02" db="EMBL/GenBank/DDBJ databases">
        <title>Psilocybe cubensis genome.</title>
        <authorList>
            <person name="Mckernan K.J."/>
            <person name="Crawford S."/>
            <person name="Trippe A."/>
            <person name="Kane L.T."/>
            <person name="Mclaughlin S."/>
        </authorList>
    </citation>
    <scope>NUCLEOTIDE SEQUENCE [LARGE SCALE GENOMIC DNA]</scope>
    <source>
        <strain evidence="2">MGC-MH-2018</strain>
    </source>
</reference>
<dbReference type="InterPro" id="IPR001155">
    <property type="entry name" value="OxRdtase_FMN_N"/>
</dbReference>
<dbReference type="GO" id="GO:0010181">
    <property type="term" value="F:FMN binding"/>
    <property type="evidence" value="ECO:0007669"/>
    <property type="project" value="InterPro"/>
</dbReference>
<dbReference type="CDD" id="cd02933">
    <property type="entry name" value="OYE_like_FMN"/>
    <property type="match status" value="1"/>
</dbReference>
<dbReference type="PANTHER" id="PTHR22893">
    <property type="entry name" value="NADH OXIDOREDUCTASE-RELATED"/>
    <property type="match status" value="1"/>
</dbReference>
<gene>
    <name evidence="2" type="ORF">JR316_010311</name>
</gene>
<dbReference type="GO" id="GO:0016491">
    <property type="term" value="F:oxidoreductase activity"/>
    <property type="evidence" value="ECO:0007669"/>
    <property type="project" value="InterPro"/>
</dbReference>
<organism evidence="2">
    <name type="scientific">Psilocybe cubensis</name>
    <name type="common">Psychedelic mushroom</name>
    <name type="synonym">Stropharia cubensis</name>
    <dbReference type="NCBI Taxonomy" id="181762"/>
    <lineage>
        <taxon>Eukaryota</taxon>
        <taxon>Fungi</taxon>
        <taxon>Dikarya</taxon>
        <taxon>Basidiomycota</taxon>
        <taxon>Agaricomycotina</taxon>
        <taxon>Agaricomycetes</taxon>
        <taxon>Agaricomycetidae</taxon>
        <taxon>Agaricales</taxon>
        <taxon>Agaricineae</taxon>
        <taxon>Strophariaceae</taxon>
        <taxon>Psilocybe</taxon>
    </lineage>
</organism>
<dbReference type="AlphaFoldDB" id="A0A8H7XS39"/>
<dbReference type="EMBL" id="JAFIQS010000011">
    <property type="protein sequence ID" value="KAG5164670.1"/>
    <property type="molecule type" value="Genomic_DNA"/>
</dbReference>
<dbReference type="OrthoDB" id="276546at2759"/>
<name>A0A8H7XS39_PSICU</name>
<dbReference type="SUPFAM" id="SSF51395">
    <property type="entry name" value="FMN-linked oxidoreductases"/>
    <property type="match status" value="1"/>
</dbReference>
<accession>A0A8H7XS39</accession>
<dbReference type="Gene3D" id="3.20.20.70">
    <property type="entry name" value="Aldolase class I"/>
    <property type="match status" value="1"/>
</dbReference>
<evidence type="ECO:0000259" key="1">
    <source>
        <dbReference type="Pfam" id="PF00724"/>
    </source>
</evidence>
<dbReference type="InterPro" id="IPR045247">
    <property type="entry name" value="Oye-like"/>
</dbReference>
<dbReference type="Pfam" id="PF00724">
    <property type="entry name" value="Oxidored_FMN"/>
    <property type="match status" value="1"/>
</dbReference>
<dbReference type="PANTHER" id="PTHR22893:SF91">
    <property type="entry name" value="NADPH DEHYDROGENASE 2-RELATED"/>
    <property type="match status" value="1"/>
</dbReference>
<protein>
    <recommendedName>
        <fullName evidence="1">NADH:flavin oxidoreductase/NADH oxidase N-terminal domain-containing protein</fullName>
    </recommendedName>
</protein>
<sequence length="396" mass="43380">MAEQSVGINEHPVPEAACHKGPCGKALFSPLKVGSKTLKNRITMSALTRNRAEGTYPTDIMKEYYVQRAGAGLIVSEGILIVRQGTEWPLAPGLWDDQHVAGWKKITDAVHAAGTHMYAQLWHTGRTAHPDVPEQKLAGTPVYAPSAISARGGKFRQLPGAPGYVTPTEIEDPRIIIKQFKHAAVNAKKAGFDGVELHGANGYLVAQFLDNTSNKRTDQWGGSVENRCRFGLEVLKVLVEVFGPDVGVKLSPCGGYNDVGMPLQDTIETFSYFITEAEKLNIAYFTLVRYTEAFDVTFDGERRATKFNVLETFRPYVKKAKLFLNAGVTPEEGTALVESGKVDAIVIGFNYVTHPDVAQRVYHNIPLNNAPDIKHMQTKGDADWSTGYTDYPAAVA</sequence>
<dbReference type="InterPro" id="IPR013785">
    <property type="entry name" value="Aldolase_TIM"/>
</dbReference>